<dbReference type="PATRIC" id="fig|1619005.3.peg.57"/>
<evidence type="ECO:0000256" key="5">
    <source>
        <dbReference type="RuleBase" id="RU003869"/>
    </source>
</evidence>
<keyword evidence="4 6" id="KW-0694">RNA-binding</keyword>
<protein>
    <recommendedName>
        <fullName evidence="4">Large ribosomal subunit protein uL6</fullName>
    </recommendedName>
</protein>
<dbReference type="SUPFAM" id="SSF56053">
    <property type="entry name" value="Ribosomal protein L6"/>
    <property type="match status" value="2"/>
</dbReference>
<dbReference type="PIRSF" id="PIRSF002162">
    <property type="entry name" value="Ribosomal_L6"/>
    <property type="match status" value="1"/>
</dbReference>
<feature type="domain" description="Large ribosomal subunit protein uL6 alpha-beta" evidence="7">
    <location>
        <begin position="11"/>
        <end position="92"/>
    </location>
</feature>
<dbReference type="GO" id="GO:0019843">
    <property type="term" value="F:rRNA binding"/>
    <property type="evidence" value="ECO:0007669"/>
    <property type="project" value="UniProtKB-UniRule"/>
</dbReference>
<evidence type="ECO:0000313" key="8">
    <source>
        <dbReference type="EMBL" id="KKU90575.1"/>
    </source>
</evidence>
<evidence type="ECO:0000256" key="6">
    <source>
        <dbReference type="RuleBase" id="RU003870"/>
    </source>
</evidence>
<comment type="caution">
    <text evidence="8">The sequence shown here is derived from an EMBL/GenBank/DDBJ whole genome shotgun (WGS) entry which is preliminary data.</text>
</comment>
<name>A0A0G1X887_9BACT</name>
<keyword evidence="2 4" id="KW-0689">Ribosomal protein</keyword>
<dbReference type="GO" id="GO:0022625">
    <property type="term" value="C:cytosolic large ribosomal subunit"/>
    <property type="evidence" value="ECO:0007669"/>
    <property type="project" value="UniProtKB-UniRule"/>
</dbReference>
<evidence type="ECO:0000256" key="4">
    <source>
        <dbReference type="HAMAP-Rule" id="MF_01365"/>
    </source>
</evidence>
<dbReference type="GO" id="GO:0002181">
    <property type="term" value="P:cytoplasmic translation"/>
    <property type="evidence" value="ECO:0007669"/>
    <property type="project" value="TreeGrafter"/>
</dbReference>
<dbReference type="PROSITE" id="PS00525">
    <property type="entry name" value="RIBOSOMAL_L6_1"/>
    <property type="match status" value="1"/>
</dbReference>
<keyword evidence="3 4" id="KW-0687">Ribonucleoprotein</keyword>
<dbReference type="InterPro" id="IPR002358">
    <property type="entry name" value="Ribosomal_uL6_CS"/>
</dbReference>
<feature type="domain" description="Large ribosomal subunit protein uL6 alpha-beta" evidence="7">
    <location>
        <begin position="101"/>
        <end position="173"/>
    </location>
</feature>
<gene>
    <name evidence="4" type="primary">rplF</name>
    <name evidence="8" type="ORF">UY19_C0001G0052</name>
</gene>
<dbReference type="AlphaFoldDB" id="A0A0G1X887"/>
<dbReference type="InterPro" id="IPR000702">
    <property type="entry name" value="Ribosomal_uL6-like"/>
</dbReference>
<organism evidence="8 9">
    <name type="scientific">Candidatus Wolfebacteria bacterium GW2011_GWA2_47_9b</name>
    <dbReference type="NCBI Taxonomy" id="1619005"/>
    <lineage>
        <taxon>Bacteria</taxon>
        <taxon>Candidatus Wolfeibacteriota</taxon>
    </lineage>
</organism>
<comment type="subunit">
    <text evidence="4">Part of the 50S ribosomal subunit.</text>
</comment>
<proteinExistence type="inferred from homology"/>
<dbReference type="Gene3D" id="3.90.930.12">
    <property type="entry name" value="Ribosomal protein L6, alpha-beta domain"/>
    <property type="match status" value="2"/>
</dbReference>
<dbReference type="Proteomes" id="UP000033882">
    <property type="component" value="Unassembled WGS sequence"/>
</dbReference>
<evidence type="ECO:0000313" key="9">
    <source>
        <dbReference type="Proteomes" id="UP000033882"/>
    </source>
</evidence>
<evidence type="ECO:0000256" key="3">
    <source>
        <dbReference type="ARBA" id="ARBA00023274"/>
    </source>
</evidence>
<dbReference type="HAMAP" id="MF_01365_B">
    <property type="entry name" value="Ribosomal_uL6_B"/>
    <property type="match status" value="1"/>
</dbReference>
<dbReference type="InterPro" id="IPR019906">
    <property type="entry name" value="Ribosomal_uL6_bac-type"/>
</dbReference>
<dbReference type="PRINTS" id="PR00059">
    <property type="entry name" value="RIBOSOMALL6"/>
</dbReference>
<accession>A0A0G1X887</accession>
<dbReference type="InterPro" id="IPR020040">
    <property type="entry name" value="Ribosomal_uL6_a/b-dom"/>
</dbReference>
<sequence>MSKVGKKPIIIPEGVTVTFDGAELELKKGEHTVKMAVLPFVKTEIGDVAIDTEGTMKNGITFTIDSTTKQAKSNWGTMRALTANAIEGVSGGFTKVLEIEGVGYRAAMDGENLVLNIGFSHPVKYAPRPGIKISVEKNAVTITGIDKAMVGQTAAEIRKIRKPEPYKGKGIRYRGEVVRRKQGKKVGK</sequence>
<dbReference type="FunFam" id="3.90.930.12:FF:000001">
    <property type="entry name" value="50S ribosomal protein L6"/>
    <property type="match status" value="1"/>
</dbReference>
<comment type="similarity">
    <text evidence="1 4 5">Belongs to the universal ribosomal protein uL6 family.</text>
</comment>
<dbReference type="EMBL" id="LCPB01000001">
    <property type="protein sequence ID" value="KKU90575.1"/>
    <property type="molecule type" value="Genomic_DNA"/>
</dbReference>
<comment type="function">
    <text evidence="4 6">This protein binds to the 23S rRNA, and is important in its secondary structure. It is located near the subunit interface in the base of the L7/L12 stalk, and near the tRNA binding site of the peptidyltransferase center.</text>
</comment>
<evidence type="ECO:0000256" key="2">
    <source>
        <dbReference type="ARBA" id="ARBA00022980"/>
    </source>
</evidence>
<keyword evidence="4 6" id="KW-0699">rRNA-binding</keyword>
<evidence type="ECO:0000256" key="1">
    <source>
        <dbReference type="ARBA" id="ARBA00009356"/>
    </source>
</evidence>
<dbReference type="NCBIfam" id="TIGR03654">
    <property type="entry name" value="L6_bact"/>
    <property type="match status" value="1"/>
</dbReference>
<dbReference type="InterPro" id="IPR036789">
    <property type="entry name" value="Ribosomal_uL6-like_a/b-dom_sf"/>
</dbReference>
<dbReference type="PANTHER" id="PTHR11655">
    <property type="entry name" value="60S/50S RIBOSOMAL PROTEIN L6/L9"/>
    <property type="match status" value="1"/>
</dbReference>
<dbReference type="GO" id="GO:0003735">
    <property type="term" value="F:structural constituent of ribosome"/>
    <property type="evidence" value="ECO:0007669"/>
    <property type="project" value="UniProtKB-UniRule"/>
</dbReference>
<dbReference type="PANTHER" id="PTHR11655:SF14">
    <property type="entry name" value="LARGE RIBOSOMAL SUBUNIT PROTEIN UL6M"/>
    <property type="match status" value="1"/>
</dbReference>
<evidence type="ECO:0000259" key="7">
    <source>
        <dbReference type="Pfam" id="PF00347"/>
    </source>
</evidence>
<reference evidence="8 9" key="1">
    <citation type="journal article" date="2015" name="Nature">
        <title>rRNA introns, odd ribosomes, and small enigmatic genomes across a large radiation of phyla.</title>
        <authorList>
            <person name="Brown C.T."/>
            <person name="Hug L.A."/>
            <person name="Thomas B.C."/>
            <person name="Sharon I."/>
            <person name="Castelle C.J."/>
            <person name="Singh A."/>
            <person name="Wilkins M.J."/>
            <person name="Williams K.H."/>
            <person name="Banfield J.F."/>
        </authorList>
    </citation>
    <scope>NUCLEOTIDE SEQUENCE [LARGE SCALE GENOMIC DNA]</scope>
</reference>
<dbReference type="Pfam" id="PF00347">
    <property type="entry name" value="Ribosomal_L6"/>
    <property type="match status" value="2"/>
</dbReference>